<accession>A0A2T6ZMN1</accession>
<evidence type="ECO:0000313" key="2">
    <source>
        <dbReference type="EMBL" id="PUU76706.1"/>
    </source>
</evidence>
<keyword evidence="3" id="KW-1185">Reference proteome</keyword>
<evidence type="ECO:0000256" key="1">
    <source>
        <dbReference type="SAM" id="MobiDB-lite"/>
    </source>
</evidence>
<dbReference type="Proteomes" id="UP000244722">
    <property type="component" value="Unassembled WGS sequence"/>
</dbReference>
<feature type="region of interest" description="Disordered" evidence="1">
    <location>
        <begin position="172"/>
        <end position="199"/>
    </location>
</feature>
<gene>
    <name evidence="2" type="ORF">B9Z19DRAFT_1066413</name>
</gene>
<comment type="caution">
    <text evidence="2">The sequence shown here is derived from an EMBL/GenBank/DDBJ whole genome shotgun (WGS) entry which is preliminary data.</text>
</comment>
<dbReference type="EMBL" id="NESQ01000178">
    <property type="protein sequence ID" value="PUU76706.1"/>
    <property type="molecule type" value="Genomic_DNA"/>
</dbReference>
<evidence type="ECO:0000313" key="3">
    <source>
        <dbReference type="Proteomes" id="UP000244722"/>
    </source>
</evidence>
<feature type="compositionally biased region" description="Basic and acidic residues" evidence="1">
    <location>
        <begin position="29"/>
        <end position="52"/>
    </location>
</feature>
<feature type="region of interest" description="Disordered" evidence="1">
    <location>
        <begin position="24"/>
        <end position="52"/>
    </location>
</feature>
<organism evidence="2 3">
    <name type="scientific">Tuber borchii</name>
    <name type="common">White truffle</name>
    <dbReference type="NCBI Taxonomy" id="42251"/>
    <lineage>
        <taxon>Eukaryota</taxon>
        <taxon>Fungi</taxon>
        <taxon>Dikarya</taxon>
        <taxon>Ascomycota</taxon>
        <taxon>Pezizomycotina</taxon>
        <taxon>Pezizomycetes</taxon>
        <taxon>Pezizales</taxon>
        <taxon>Tuberaceae</taxon>
        <taxon>Tuber</taxon>
    </lineage>
</organism>
<sequence length="214" mass="23101">MRNSYPTPSPSPFGSTYSFLQSSNYQNADIDHHPDNNIEAIREPPRPTKSNIHMDTESLDRVRSLAEWEAGQILGKDYFDSKERMIKKIDAITACLALEPQVGGFVQSANPPSTADFGKGVGGESMSLDKLNSIDDYGYSLGNYIAADPADDSNFLARVSVREMSTFPGYLRGIPPPSGLGTGGTGENPGQGGELEEGYEDCGWEEVVVVASRG</sequence>
<name>A0A2T6ZMN1_TUBBO</name>
<reference evidence="2 3" key="1">
    <citation type="submission" date="2017-04" db="EMBL/GenBank/DDBJ databases">
        <title>Draft genome sequence of Tuber borchii Vittad., a whitish edible truffle.</title>
        <authorList>
            <consortium name="DOE Joint Genome Institute"/>
            <person name="Murat C."/>
            <person name="Kuo A."/>
            <person name="Barry K.W."/>
            <person name="Clum A."/>
            <person name="Dockter R.B."/>
            <person name="Fauchery L."/>
            <person name="Iotti M."/>
            <person name="Kohler A."/>
            <person name="Labutti K."/>
            <person name="Lindquist E.A."/>
            <person name="Lipzen A."/>
            <person name="Ohm R.A."/>
            <person name="Wang M."/>
            <person name="Grigoriev I.V."/>
            <person name="Zambonelli A."/>
            <person name="Martin F.M."/>
        </authorList>
    </citation>
    <scope>NUCLEOTIDE SEQUENCE [LARGE SCALE GENOMIC DNA]</scope>
    <source>
        <strain evidence="2 3">Tbo3840</strain>
    </source>
</reference>
<protein>
    <submittedName>
        <fullName evidence="2">Uncharacterized protein</fullName>
    </submittedName>
</protein>
<feature type="compositionally biased region" description="Gly residues" evidence="1">
    <location>
        <begin position="180"/>
        <end position="193"/>
    </location>
</feature>
<proteinExistence type="predicted"/>
<dbReference type="OrthoDB" id="10494031at2759"/>
<dbReference type="AlphaFoldDB" id="A0A2T6ZMN1"/>